<evidence type="ECO:0000313" key="3">
    <source>
        <dbReference type="Proteomes" id="UP000189670"/>
    </source>
</evidence>
<dbReference type="SUPFAM" id="SSF46689">
    <property type="entry name" value="Homeodomain-like"/>
    <property type="match status" value="1"/>
</dbReference>
<gene>
    <name evidence="2" type="ORF">OMM_09798</name>
</gene>
<reference evidence="3" key="1">
    <citation type="submission" date="2012-11" db="EMBL/GenBank/DDBJ databases">
        <authorList>
            <person name="Lucero-Rivera Y.E."/>
            <person name="Tovar-Ramirez D."/>
        </authorList>
    </citation>
    <scope>NUCLEOTIDE SEQUENCE [LARGE SCALE GENOMIC DNA]</scope>
    <source>
        <strain evidence="3">Araruama</strain>
    </source>
</reference>
<organism evidence="2 3">
    <name type="scientific">Candidatus Magnetoglobus multicellularis str. Araruama</name>
    <dbReference type="NCBI Taxonomy" id="890399"/>
    <lineage>
        <taxon>Bacteria</taxon>
        <taxon>Pseudomonadati</taxon>
        <taxon>Thermodesulfobacteriota</taxon>
        <taxon>Desulfobacteria</taxon>
        <taxon>Desulfobacterales</taxon>
        <taxon>Desulfobacteraceae</taxon>
        <taxon>Candidatus Magnetoglobus</taxon>
    </lineage>
</organism>
<dbReference type="InterPro" id="IPR009057">
    <property type="entry name" value="Homeodomain-like_sf"/>
</dbReference>
<dbReference type="EMBL" id="ATBP01000706">
    <property type="protein sequence ID" value="ETR69212.1"/>
    <property type="molecule type" value="Genomic_DNA"/>
</dbReference>
<comment type="caution">
    <text evidence="2">The sequence shown here is derived from an EMBL/GenBank/DDBJ whole genome shotgun (WGS) entry which is preliminary data.</text>
</comment>
<dbReference type="AlphaFoldDB" id="A0A1V1P2U5"/>
<dbReference type="InterPro" id="IPR002197">
    <property type="entry name" value="HTH_Fis"/>
</dbReference>
<accession>A0A1V1P2U5</accession>
<dbReference type="Pfam" id="PF02954">
    <property type="entry name" value="HTH_8"/>
    <property type="match status" value="1"/>
</dbReference>
<dbReference type="Proteomes" id="UP000189670">
    <property type="component" value="Unassembled WGS sequence"/>
</dbReference>
<sequence length="71" mass="8055">MKVQQDKQTDYQDNTIFSPLLALPTLKQMVDCLIDEAISRTNNITEASKLLGISRQSLSKRIKRAKAYGRT</sequence>
<evidence type="ECO:0000313" key="2">
    <source>
        <dbReference type="EMBL" id="ETR69212.1"/>
    </source>
</evidence>
<name>A0A1V1P2U5_9BACT</name>
<dbReference type="Gene3D" id="1.10.10.60">
    <property type="entry name" value="Homeodomain-like"/>
    <property type="match status" value="1"/>
</dbReference>
<evidence type="ECO:0000259" key="1">
    <source>
        <dbReference type="Pfam" id="PF02954"/>
    </source>
</evidence>
<dbReference type="GO" id="GO:0043565">
    <property type="term" value="F:sequence-specific DNA binding"/>
    <property type="evidence" value="ECO:0007669"/>
    <property type="project" value="InterPro"/>
</dbReference>
<feature type="domain" description="DNA binding HTH" evidence="1">
    <location>
        <begin position="32"/>
        <end position="64"/>
    </location>
</feature>
<protein>
    <recommendedName>
        <fullName evidence="1">DNA binding HTH domain-containing protein</fullName>
    </recommendedName>
</protein>
<proteinExistence type="predicted"/>